<protein>
    <submittedName>
        <fullName evidence="7">Floral homeotic protein APETALA</fullName>
    </submittedName>
</protein>
<reference evidence="7" key="1">
    <citation type="submission" date="2020-10" db="EMBL/GenBank/DDBJ databases">
        <title>Unveiling of a novel bifunctional photoreceptor, Dualchrome1, isolated from a cosmopolitan green alga.</title>
        <authorList>
            <person name="Suzuki S."/>
            <person name="Kawachi M."/>
        </authorList>
    </citation>
    <scope>NUCLEOTIDE SEQUENCE</scope>
    <source>
        <strain evidence="7">NIES 2893</strain>
    </source>
</reference>
<comment type="subcellular location">
    <subcellularLocation>
        <location evidence="1">Nucleus</location>
    </subcellularLocation>
</comment>
<dbReference type="GO" id="GO:0003677">
    <property type="term" value="F:DNA binding"/>
    <property type="evidence" value="ECO:0007669"/>
    <property type="project" value="UniProtKB-KW"/>
</dbReference>
<dbReference type="InterPro" id="IPR036955">
    <property type="entry name" value="AP2/ERF_dom_sf"/>
</dbReference>
<evidence type="ECO:0000256" key="3">
    <source>
        <dbReference type="ARBA" id="ARBA00023125"/>
    </source>
</evidence>
<evidence type="ECO:0000256" key="4">
    <source>
        <dbReference type="ARBA" id="ARBA00023163"/>
    </source>
</evidence>
<evidence type="ECO:0000256" key="5">
    <source>
        <dbReference type="ARBA" id="ARBA00023242"/>
    </source>
</evidence>
<evidence type="ECO:0000259" key="6">
    <source>
        <dbReference type="PROSITE" id="PS51032"/>
    </source>
</evidence>
<keyword evidence="8" id="KW-1185">Reference proteome</keyword>
<keyword evidence="3" id="KW-0238">DNA-binding</keyword>
<dbReference type="GO" id="GO:0005634">
    <property type="term" value="C:nucleus"/>
    <property type="evidence" value="ECO:0007669"/>
    <property type="project" value="UniProtKB-SubCell"/>
</dbReference>
<evidence type="ECO:0000256" key="2">
    <source>
        <dbReference type="ARBA" id="ARBA00023015"/>
    </source>
</evidence>
<dbReference type="EMBL" id="BNJQ01000036">
    <property type="protein sequence ID" value="GHP11835.1"/>
    <property type="molecule type" value="Genomic_DNA"/>
</dbReference>
<keyword evidence="4" id="KW-0804">Transcription</keyword>
<evidence type="ECO:0000256" key="1">
    <source>
        <dbReference type="ARBA" id="ARBA00004123"/>
    </source>
</evidence>
<keyword evidence="5" id="KW-0539">Nucleus</keyword>
<organism evidence="7 8">
    <name type="scientific">Pycnococcus provasolii</name>
    <dbReference type="NCBI Taxonomy" id="41880"/>
    <lineage>
        <taxon>Eukaryota</taxon>
        <taxon>Viridiplantae</taxon>
        <taxon>Chlorophyta</taxon>
        <taxon>Pseudoscourfieldiophyceae</taxon>
        <taxon>Pseudoscourfieldiales</taxon>
        <taxon>Pycnococcaceae</taxon>
        <taxon>Pycnococcus</taxon>
    </lineage>
</organism>
<proteinExistence type="predicted"/>
<dbReference type="GO" id="GO:0003700">
    <property type="term" value="F:DNA-binding transcription factor activity"/>
    <property type="evidence" value="ECO:0007669"/>
    <property type="project" value="InterPro"/>
</dbReference>
<dbReference type="Gene3D" id="3.30.730.10">
    <property type="entry name" value="AP2/ERF domain"/>
    <property type="match status" value="1"/>
</dbReference>
<dbReference type="SUPFAM" id="SSF54171">
    <property type="entry name" value="DNA-binding domain"/>
    <property type="match status" value="1"/>
</dbReference>
<name>A0A830HZ20_9CHLO</name>
<dbReference type="PROSITE" id="PS51032">
    <property type="entry name" value="AP2_ERF"/>
    <property type="match status" value="1"/>
</dbReference>
<evidence type="ECO:0000313" key="7">
    <source>
        <dbReference type="EMBL" id="GHP11835.1"/>
    </source>
</evidence>
<dbReference type="InterPro" id="IPR016177">
    <property type="entry name" value="DNA-bd_dom_sf"/>
</dbReference>
<evidence type="ECO:0000313" key="8">
    <source>
        <dbReference type="Proteomes" id="UP000660262"/>
    </source>
</evidence>
<keyword evidence="2" id="KW-0805">Transcription regulation</keyword>
<dbReference type="InterPro" id="IPR001471">
    <property type="entry name" value="AP2/ERF_dom"/>
</dbReference>
<dbReference type="AlphaFoldDB" id="A0A830HZ20"/>
<feature type="domain" description="AP2/ERF" evidence="6">
    <location>
        <begin position="13"/>
        <end position="71"/>
    </location>
</feature>
<dbReference type="Proteomes" id="UP000660262">
    <property type="component" value="Unassembled WGS sequence"/>
</dbReference>
<sequence>MPPKKDAPAVEKMPKGVYRNAGLWRARVWDGDGELYLGHFNTMEAAAVAYDKMCILRKGIEDGHRDGLNNPREKYEKDGTVTELMSMTEDELIVTLRLSAVQRHPNGPGFTLH</sequence>
<dbReference type="OrthoDB" id="2020802at2759"/>
<comment type="caution">
    <text evidence="7">The sequence shown here is derived from an EMBL/GenBank/DDBJ whole genome shotgun (WGS) entry which is preliminary data.</text>
</comment>
<gene>
    <name evidence="7" type="ORF">PPROV_001056200</name>
</gene>
<accession>A0A830HZ20</accession>